<evidence type="ECO:0000256" key="1">
    <source>
        <dbReference type="SAM" id="MobiDB-lite"/>
    </source>
</evidence>
<dbReference type="EMBL" id="CP095338">
    <property type="protein sequence ID" value="XAG22149.1"/>
    <property type="molecule type" value="Genomic_DNA"/>
</dbReference>
<proteinExistence type="predicted"/>
<sequence>MSIINYDETTNTFSVYGQTFSADYFNHVQVGILLDIGWSVSLIHDSLKGTPLANHRDHRLINHRIELAEIAEKEAKEQAERERLAKLRDPAYQAELKRQHEAFAAQSRAHAAALKAGRGVRSPYDRDPVPSLKW</sequence>
<protein>
    <submittedName>
        <fullName evidence="2">Uncharacterized protein</fullName>
    </submittedName>
</protein>
<name>A0AAU6SQC8_UNCXX</name>
<dbReference type="AlphaFoldDB" id="A0AAU6SQC8"/>
<gene>
    <name evidence="2" type="ORF">MRN70_04895</name>
</gene>
<organism evidence="2">
    <name type="scientific">bacterium 19PA01SH03</name>
    <dbReference type="NCBI Taxonomy" id="2920705"/>
    <lineage>
        <taxon>Bacteria</taxon>
    </lineage>
</organism>
<evidence type="ECO:0000313" key="2">
    <source>
        <dbReference type="EMBL" id="XAG22149.1"/>
    </source>
</evidence>
<reference evidence="2" key="1">
    <citation type="submission" date="2022-03" db="EMBL/GenBank/DDBJ databases">
        <title>Sea Food Isolates.</title>
        <authorList>
            <person name="Li c."/>
        </authorList>
    </citation>
    <scope>NUCLEOTIDE SEQUENCE</scope>
    <source>
        <strain evidence="2">19PA01SH03</strain>
    </source>
</reference>
<accession>A0AAU6SQC8</accession>
<feature type="region of interest" description="Disordered" evidence="1">
    <location>
        <begin position="114"/>
        <end position="134"/>
    </location>
</feature>